<dbReference type="PIRSF" id="PIRSF034961">
    <property type="entry name" value="UCP034961_SH3_2"/>
    <property type="match status" value="1"/>
</dbReference>
<accession>A0AAV5N1K2</accession>
<name>A0AAV5N1K2_9GAMM</name>
<keyword evidence="4" id="KW-1185">Reference proteome</keyword>
<dbReference type="InterPro" id="IPR001452">
    <property type="entry name" value="SH3_domain"/>
</dbReference>
<dbReference type="InterPro" id="IPR036028">
    <property type="entry name" value="SH3-like_dom_sf"/>
</dbReference>
<dbReference type="RefSeq" id="WP_027274403.1">
    <property type="nucleotide sequence ID" value="NZ_BRLH01000004.1"/>
</dbReference>
<evidence type="ECO:0000256" key="1">
    <source>
        <dbReference type="ARBA" id="ARBA00022443"/>
    </source>
</evidence>
<dbReference type="AlphaFoldDB" id="A0AAV5N1K2"/>
<organism evidence="3 4">
    <name type="scientific">Leminorella grimontii</name>
    <dbReference type="NCBI Taxonomy" id="82981"/>
    <lineage>
        <taxon>Bacteria</taxon>
        <taxon>Pseudomonadati</taxon>
        <taxon>Pseudomonadota</taxon>
        <taxon>Gammaproteobacteria</taxon>
        <taxon>Enterobacterales</taxon>
        <taxon>Budviciaceae</taxon>
        <taxon>Leminorella</taxon>
    </lineage>
</organism>
<dbReference type="PROSITE" id="PS50002">
    <property type="entry name" value="SH3"/>
    <property type="match status" value="1"/>
</dbReference>
<comment type="caution">
    <text evidence="3">The sequence shown here is derived from an EMBL/GenBank/DDBJ whole genome shotgun (WGS) entry which is preliminary data.</text>
</comment>
<gene>
    <name evidence="3" type="ORF">SOASR030_21030</name>
</gene>
<evidence type="ECO:0000313" key="3">
    <source>
        <dbReference type="EMBL" id="GKX55991.1"/>
    </source>
</evidence>
<dbReference type="Proteomes" id="UP001058124">
    <property type="component" value="Unassembled WGS sequence"/>
</dbReference>
<keyword evidence="1" id="KW-0728">SH3 domain</keyword>
<sequence>MNYKVIKPHRSEFPNPITFSKGDRLAVGEKYEGDEGWEDWYYCETALQIAGWVPKQVIRWVSDSEGEALEDYTAKEMDVDEGDVLTGVKELNGWVWCRNDSSKEEGWVPVGNLVPV</sequence>
<reference evidence="3" key="1">
    <citation type="submission" date="2022-06" db="EMBL/GenBank/DDBJ databases">
        <title>Draft genome sequences of Leminorella grimontii str. JCM5902.</title>
        <authorList>
            <person name="Wakabayashi Y."/>
            <person name="Kojima K."/>
        </authorList>
    </citation>
    <scope>NUCLEOTIDE SEQUENCE</scope>
    <source>
        <strain evidence="3">JCM 5902</strain>
    </source>
</reference>
<dbReference type="EMBL" id="BRLH01000004">
    <property type="protein sequence ID" value="GKX55991.1"/>
    <property type="molecule type" value="Genomic_DNA"/>
</dbReference>
<proteinExistence type="predicted"/>
<evidence type="ECO:0000313" key="4">
    <source>
        <dbReference type="Proteomes" id="UP001058124"/>
    </source>
</evidence>
<dbReference type="SUPFAM" id="SSF50044">
    <property type="entry name" value="SH3-domain"/>
    <property type="match status" value="2"/>
</dbReference>
<dbReference type="SMART" id="SM00326">
    <property type="entry name" value="SH3"/>
    <property type="match status" value="2"/>
</dbReference>
<evidence type="ECO:0000259" key="2">
    <source>
        <dbReference type="PROSITE" id="PS50002"/>
    </source>
</evidence>
<dbReference type="Gene3D" id="2.30.30.40">
    <property type="entry name" value="SH3 Domains"/>
    <property type="match status" value="2"/>
</dbReference>
<protein>
    <recommendedName>
        <fullName evidence="2">SH3 domain-containing protein</fullName>
    </recommendedName>
</protein>
<dbReference type="Pfam" id="PF07653">
    <property type="entry name" value="SH3_2"/>
    <property type="match status" value="1"/>
</dbReference>
<dbReference type="InterPro" id="IPR014593">
    <property type="entry name" value="UCP034961_SH3_2"/>
</dbReference>
<feature type="domain" description="SH3" evidence="2">
    <location>
        <begin position="61"/>
        <end position="116"/>
    </location>
</feature>